<name>A0A6P5A806_BRABE</name>
<dbReference type="GO" id="GO:0006355">
    <property type="term" value="P:regulation of DNA-templated transcription"/>
    <property type="evidence" value="ECO:0007669"/>
    <property type="project" value="InterPro"/>
</dbReference>
<dbReference type="PANTHER" id="PTHR10985">
    <property type="entry name" value="BASIC HELIX-LOOP-HELIX TRANSCRIPTION FACTOR, HES-RELATED"/>
    <property type="match status" value="1"/>
</dbReference>
<keyword evidence="3" id="KW-0805">Transcription regulation</keyword>
<dbReference type="Proteomes" id="UP000515135">
    <property type="component" value="Unplaced"/>
</dbReference>
<dbReference type="PROSITE" id="PS51054">
    <property type="entry name" value="ORANGE"/>
    <property type="match status" value="1"/>
</dbReference>
<dbReference type="InterPro" id="IPR050370">
    <property type="entry name" value="HES_HEY"/>
</dbReference>
<keyword evidence="10" id="KW-1185">Reference proteome</keyword>
<dbReference type="PROSITE" id="PS50888">
    <property type="entry name" value="BHLH"/>
    <property type="match status" value="1"/>
</dbReference>
<dbReference type="SMART" id="SM00511">
    <property type="entry name" value="ORANGE"/>
    <property type="match status" value="1"/>
</dbReference>
<dbReference type="Pfam" id="PF00010">
    <property type="entry name" value="HLH"/>
    <property type="match status" value="1"/>
</dbReference>
<dbReference type="OrthoDB" id="6085656at2759"/>
<feature type="domain" description="BHLH" evidence="8">
    <location>
        <begin position="17"/>
        <end position="74"/>
    </location>
</feature>
<evidence type="ECO:0000256" key="5">
    <source>
        <dbReference type="ARBA" id="ARBA00023163"/>
    </source>
</evidence>
<evidence type="ECO:0000256" key="7">
    <source>
        <dbReference type="SAM" id="MobiDB-lite"/>
    </source>
</evidence>
<protein>
    <submittedName>
        <fullName evidence="11">Transcription factor HES-1-like</fullName>
    </submittedName>
</protein>
<reference evidence="11" key="1">
    <citation type="submission" date="2025-08" db="UniProtKB">
        <authorList>
            <consortium name="RefSeq"/>
        </authorList>
    </citation>
    <scope>IDENTIFICATION</scope>
    <source>
        <tissue evidence="11">Gonad</tissue>
    </source>
</reference>
<dbReference type="Gene3D" id="6.10.250.980">
    <property type="match status" value="1"/>
</dbReference>
<keyword evidence="5" id="KW-0804">Transcription</keyword>
<evidence type="ECO:0000259" key="9">
    <source>
        <dbReference type="PROSITE" id="PS51054"/>
    </source>
</evidence>
<dbReference type="GO" id="GO:0003677">
    <property type="term" value="F:DNA binding"/>
    <property type="evidence" value="ECO:0007669"/>
    <property type="project" value="UniProtKB-KW"/>
</dbReference>
<feature type="compositionally biased region" description="Basic and acidic residues" evidence="7">
    <location>
        <begin position="1"/>
        <end position="19"/>
    </location>
</feature>
<dbReference type="RefSeq" id="XP_019637861.1">
    <property type="nucleotide sequence ID" value="XM_019782302.1"/>
</dbReference>
<dbReference type="AlphaFoldDB" id="A0A6P5A806"/>
<dbReference type="InterPro" id="IPR011598">
    <property type="entry name" value="bHLH_dom"/>
</dbReference>
<dbReference type="Gene3D" id="4.10.280.10">
    <property type="entry name" value="Helix-loop-helix DNA-binding domain"/>
    <property type="match status" value="1"/>
</dbReference>
<feature type="domain" description="Orange" evidence="9">
    <location>
        <begin position="93"/>
        <end position="126"/>
    </location>
</feature>
<dbReference type="SUPFAM" id="SSF47459">
    <property type="entry name" value="HLH, helix-loop-helix DNA-binding domain"/>
    <property type="match status" value="1"/>
</dbReference>
<dbReference type="KEGG" id="bbel:109480144"/>
<dbReference type="FunFam" id="4.10.280.10:FF:000009">
    <property type="entry name" value="Transcription factor HES-1"/>
    <property type="match status" value="1"/>
</dbReference>
<evidence type="ECO:0000256" key="2">
    <source>
        <dbReference type="ARBA" id="ARBA00022491"/>
    </source>
</evidence>
<dbReference type="InterPro" id="IPR036638">
    <property type="entry name" value="HLH_DNA-bd_sf"/>
</dbReference>
<gene>
    <name evidence="11" type="primary">LOC109480144</name>
</gene>
<feature type="region of interest" description="Disordered" evidence="7">
    <location>
        <begin position="240"/>
        <end position="293"/>
    </location>
</feature>
<dbReference type="Pfam" id="PF07527">
    <property type="entry name" value="Hairy_orange"/>
    <property type="match status" value="1"/>
</dbReference>
<evidence type="ECO:0000313" key="11">
    <source>
        <dbReference type="RefSeq" id="XP_019637861.1"/>
    </source>
</evidence>
<comment type="subcellular location">
    <subcellularLocation>
        <location evidence="1">Nucleus</location>
    </subcellularLocation>
</comment>
<proteinExistence type="predicted"/>
<dbReference type="GeneID" id="109480144"/>
<dbReference type="SMART" id="SM00353">
    <property type="entry name" value="HLH"/>
    <property type="match status" value="1"/>
</dbReference>
<feature type="compositionally biased region" description="Low complexity" evidence="7">
    <location>
        <begin position="240"/>
        <end position="258"/>
    </location>
</feature>
<evidence type="ECO:0000256" key="6">
    <source>
        <dbReference type="ARBA" id="ARBA00023242"/>
    </source>
</evidence>
<evidence type="ECO:0000259" key="8">
    <source>
        <dbReference type="PROSITE" id="PS50888"/>
    </source>
</evidence>
<dbReference type="GO" id="GO:0046983">
    <property type="term" value="F:protein dimerization activity"/>
    <property type="evidence" value="ECO:0007669"/>
    <property type="project" value="InterPro"/>
</dbReference>
<dbReference type="InterPro" id="IPR003650">
    <property type="entry name" value="Orange_dom"/>
</dbReference>
<evidence type="ECO:0000256" key="4">
    <source>
        <dbReference type="ARBA" id="ARBA00023125"/>
    </source>
</evidence>
<evidence type="ECO:0000313" key="10">
    <source>
        <dbReference type="Proteomes" id="UP000515135"/>
    </source>
</evidence>
<feature type="region of interest" description="Disordered" evidence="7">
    <location>
        <begin position="1"/>
        <end position="27"/>
    </location>
</feature>
<dbReference type="SUPFAM" id="SSF158457">
    <property type="entry name" value="Orange domain-like"/>
    <property type="match status" value="1"/>
</dbReference>
<dbReference type="CDD" id="cd18913">
    <property type="entry name" value="bHLH-O_hairy_like"/>
    <property type="match status" value="1"/>
</dbReference>
<keyword evidence="2" id="KW-0678">Repressor</keyword>
<evidence type="ECO:0000256" key="3">
    <source>
        <dbReference type="ARBA" id="ARBA00023015"/>
    </source>
</evidence>
<sequence length="293" mass="31624">MPAEKVVDKAREARMESRKSSKPIMEKRRRARINESLTELKTLILEALNKDSSRHSKLEKADILEMTVKHLRNLQRQQMAAAVSTDPSLLGKYRSGFTECMTEVSRVMGSMDGVDSQVKQRLINHLATHQPATNVMTSGLYAGVHPSAFPHVQPVQVQVPASASVPMQRVQLSPAQGAYPQAIQTTMYGGIPVVPGHFVGGEPVAVLLPGGQTIVQTNGQQQQVVPVQYTNTTVVSAAQPQPQGLSSVSVSSPNGLSQTVVPSHPVPTQAAAVPTKAAVSPAPIPEEKMWRPW</sequence>
<accession>A0A6P5A806</accession>
<organism evidence="10 11">
    <name type="scientific">Branchiostoma belcheri</name>
    <name type="common">Amphioxus</name>
    <dbReference type="NCBI Taxonomy" id="7741"/>
    <lineage>
        <taxon>Eukaryota</taxon>
        <taxon>Metazoa</taxon>
        <taxon>Chordata</taxon>
        <taxon>Cephalochordata</taxon>
        <taxon>Leptocardii</taxon>
        <taxon>Amphioxiformes</taxon>
        <taxon>Branchiostomatidae</taxon>
        <taxon>Branchiostoma</taxon>
    </lineage>
</organism>
<dbReference type="GO" id="GO:0005634">
    <property type="term" value="C:nucleus"/>
    <property type="evidence" value="ECO:0007669"/>
    <property type="project" value="UniProtKB-SubCell"/>
</dbReference>
<keyword evidence="6" id="KW-0539">Nucleus</keyword>
<keyword evidence="4" id="KW-0238">DNA-binding</keyword>
<evidence type="ECO:0000256" key="1">
    <source>
        <dbReference type="ARBA" id="ARBA00004123"/>
    </source>
</evidence>